<dbReference type="SUPFAM" id="SSF159941">
    <property type="entry name" value="MM3350-like"/>
    <property type="match status" value="1"/>
</dbReference>
<dbReference type="EMBL" id="JADIMC010000090">
    <property type="protein sequence ID" value="MBO8476900.1"/>
    <property type="molecule type" value="Genomic_DNA"/>
</dbReference>
<evidence type="ECO:0000313" key="2">
    <source>
        <dbReference type="EMBL" id="MBO8476900.1"/>
    </source>
</evidence>
<dbReference type="Pfam" id="PF07929">
    <property type="entry name" value="PRiA4_ORF3"/>
    <property type="match status" value="1"/>
</dbReference>
<gene>
    <name evidence="2" type="ORF">IAB88_07900</name>
</gene>
<reference evidence="2" key="1">
    <citation type="submission" date="2020-10" db="EMBL/GenBank/DDBJ databases">
        <authorList>
            <person name="Gilroy R."/>
        </authorList>
    </citation>
    <scope>NUCLEOTIDE SEQUENCE</scope>
    <source>
        <strain evidence="2">6919</strain>
    </source>
</reference>
<evidence type="ECO:0000259" key="1">
    <source>
        <dbReference type="Pfam" id="PF07929"/>
    </source>
</evidence>
<reference evidence="2" key="2">
    <citation type="journal article" date="2021" name="PeerJ">
        <title>Extensive microbial diversity within the chicken gut microbiome revealed by metagenomics and culture.</title>
        <authorList>
            <person name="Gilroy R."/>
            <person name="Ravi A."/>
            <person name="Getino M."/>
            <person name="Pursley I."/>
            <person name="Horton D.L."/>
            <person name="Alikhan N.F."/>
            <person name="Baker D."/>
            <person name="Gharbi K."/>
            <person name="Hall N."/>
            <person name="Watson M."/>
            <person name="Adriaenssens E.M."/>
            <person name="Foster-Nyarko E."/>
            <person name="Jarju S."/>
            <person name="Secka A."/>
            <person name="Antonio M."/>
            <person name="Oren A."/>
            <person name="Chaudhuri R.R."/>
            <person name="La Ragione R."/>
            <person name="Hildebrand F."/>
            <person name="Pallen M.J."/>
        </authorList>
    </citation>
    <scope>NUCLEOTIDE SEQUENCE</scope>
    <source>
        <strain evidence="2">6919</strain>
    </source>
</reference>
<accession>A0A9D9NKK9</accession>
<feature type="domain" description="Plasmid pRiA4b Orf3-like" evidence="1">
    <location>
        <begin position="18"/>
        <end position="175"/>
    </location>
</feature>
<dbReference type="InterPro" id="IPR012912">
    <property type="entry name" value="Plasmid_pRiA4b_Orf3-like"/>
</dbReference>
<evidence type="ECO:0000313" key="3">
    <source>
        <dbReference type="Proteomes" id="UP000823598"/>
    </source>
</evidence>
<dbReference type="Proteomes" id="UP000823598">
    <property type="component" value="Unassembled WGS sequence"/>
</dbReference>
<comment type="caution">
    <text evidence="2">The sequence shown here is derived from an EMBL/GenBank/DDBJ whole genome shotgun (WGS) entry which is preliminary data.</text>
</comment>
<organism evidence="2 3">
    <name type="scientific">Candidatus Limisoma faecipullorum</name>
    <dbReference type="NCBI Taxonomy" id="2840854"/>
    <lineage>
        <taxon>Bacteria</taxon>
        <taxon>Pseudomonadati</taxon>
        <taxon>Bacteroidota</taxon>
        <taxon>Bacteroidia</taxon>
        <taxon>Bacteroidales</taxon>
        <taxon>Candidatus Limisoma</taxon>
    </lineage>
</organism>
<sequence>MIYKFRIISDEVSNFKLEISIDADDTFLSLRNAILDAVGYTKDQMDSFLICDEDWQKEKEVTLADMGSDSDEDIWLMEDTRLSDLIEDEGQRLMFVFDYLTNRAFFMEMKELVPSKSLADPLCSRKEGRPPKQVIDMDEFENKINNTASASGNSLDDLDADFYGSDDFNLDEFDEEGFDDLKIE</sequence>
<protein>
    <recommendedName>
        <fullName evidence="1">Plasmid pRiA4b Orf3-like domain-containing protein</fullName>
    </recommendedName>
</protein>
<dbReference type="InterPro" id="IPR024047">
    <property type="entry name" value="MM3350-like_sf"/>
</dbReference>
<dbReference type="Gene3D" id="3.10.290.30">
    <property type="entry name" value="MM3350-like"/>
    <property type="match status" value="1"/>
</dbReference>
<dbReference type="AlphaFoldDB" id="A0A9D9NKK9"/>
<proteinExistence type="predicted"/>
<name>A0A9D9NKK9_9BACT</name>